<accession>A0A9D1G8V1</accession>
<proteinExistence type="predicted"/>
<evidence type="ECO:0000256" key="1">
    <source>
        <dbReference type="SAM" id="Phobius"/>
    </source>
</evidence>
<keyword evidence="1" id="KW-0812">Transmembrane</keyword>
<reference evidence="2" key="2">
    <citation type="journal article" date="2021" name="PeerJ">
        <title>Extensive microbial diversity within the chicken gut microbiome revealed by metagenomics and culture.</title>
        <authorList>
            <person name="Gilroy R."/>
            <person name="Ravi A."/>
            <person name="Getino M."/>
            <person name="Pursley I."/>
            <person name="Horton D.L."/>
            <person name="Alikhan N.F."/>
            <person name="Baker D."/>
            <person name="Gharbi K."/>
            <person name="Hall N."/>
            <person name="Watson M."/>
            <person name="Adriaenssens E.M."/>
            <person name="Foster-Nyarko E."/>
            <person name="Jarju S."/>
            <person name="Secka A."/>
            <person name="Antonio M."/>
            <person name="Oren A."/>
            <person name="Chaudhuri R.R."/>
            <person name="La Ragione R."/>
            <person name="Hildebrand F."/>
            <person name="Pallen M.J."/>
        </authorList>
    </citation>
    <scope>NUCLEOTIDE SEQUENCE</scope>
    <source>
        <strain evidence="2">14508</strain>
    </source>
</reference>
<keyword evidence="1" id="KW-1133">Transmembrane helix</keyword>
<reference evidence="2" key="1">
    <citation type="submission" date="2020-10" db="EMBL/GenBank/DDBJ databases">
        <authorList>
            <person name="Gilroy R."/>
        </authorList>
    </citation>
    <scope>NUCLEOTIDE SEQUENCE</scope>
    <source>
        <strain evidence="2">14508</strain>
    </source>
</reference>
<feature type="transmembrane region" description="Helical" evidence="1">
    <location>
        <begin position="193"/>
        <end position="216"/>
    </location>
</feature>
<dbReference type="EMBL" id="DVKI01000151">
    <property type="protein sequence ID" value="HIT17684.1"/>
    <property type="molecule type" value="Genomic_DNA"/>
</dbReference>
<feature type="transmembrane region" description="Helical" evidence="1">
    <location>
        <begin position="124"/>
        <end position="143"/>
    </location>
</feature>
<gene>
    <name evidence="2" type="ORF">IAD04_04865</name>
</gene>
<feature type="transmembrane region" description="Helical" evidence="1">
    <location>
        <begin position="29"/>
        <end position="51"/>
    </location>
</feature>
<feature type="transmembrane region" description="Helical" evidence="1">
    <location>
        <begin position="327"/>
        <end position="345"/>
    </location>
</feature>
<sequence>MSDNVDYESLQSKTTSISTKKYILTLSPYISSFFSLLITILSLITIFTPFIQLQTFITGEGLSMNISSLYFIHDINEINEITNTFALPIDMVAGWTIFIIILLSLCLVLAIVTYIFSFKKKLDGILLTIATISILSFLSLFFYQKIYILGSAGVINSLSTSGIFCLIFAILFWIVALIFYLSSRFHQIRWRNYIIQSFVSIVGIALVITSFCFFASKVCELSYTFEDLSGMGYILKVTSIDVLYDYKEGVGKFLYYLSPLYMLFGFGLVFYFCHLLFQNKRPHILSFILPGIYGIISVINCALIIGIAQHLYHYLYDNQDLNNNLDFALSLDINPVIIVTVLNVIA</sequence>
<feature type="transmembrane region" description="Helical" evidence="1">
    <location>
        <begin position="284"/>
        <end position="307"/>
    </location>
</feature>
<feature type="transmembrane region" description="Helical" evidence="1">
    <location>
        <begin position="155"/>
        <end position="181"/>
    </location>
</feature>
<protein>
    <submittedName>
        <fullName evidence="2">Uncharacterized protein</fullName>
    </submittedName>
</protein>
<feature type="transmembrane region" description="Helical" evidence="1">
    <location>
        <begin position="253"/>
        <end position="277"/>
    </location>
</feature>
<organism evidence="2 3">
    <name type="scientific">Candidatus Caccosoma faecigallinarum</name>
    <dbReference type="NCBI Taxonomy" id="2840720"/>
    <lineage>
        <taxon>Bacteria</taxon>
        <taxon>Bacillati</taxon>
        <taxon>Bacillota</taxon>
        <taxon>Bacillota incertae sedis</taxon>
        <taxon>Candidatus Caccosoma</taxon>
    </lineage>
</organism>
<evidence type="ECO:0000313" key="2">
    <source>
        <dbReference type="EMBL" id="HIT17684.1"/>
    </source>
</evidence>
<dbReference type="AlphaFoldDB" id="A0A9D1G8V1"/>
<feature type="non-terminal residue" evidence="2">
    <location>
        <position position="346"/>
    </location>
</feature>
<comment type="caution">
    <text evidence="2">The sequence shown here is derived from an EMBL/GenBank/DDBJ whole genome shotgun (WGS) entry which is preliminary data.</text>
</comment>
<dbReference type="Proteomes" id="UP000886893">
    <property type="component" value="Unassembled WGS sequence"/>
</dbReference>
<evidence type="ECO:0000313" key="3">
    <source>
        <dbReference type="Proteomes" id="UP000886893"/>
    </source>
</evidence>
<name>A0A9D1G8V1_9FIRM</name>
<keyword evidence="1" id="KW-0472">Membrane</keyword>
<feature type="transmembrane region" description="Helical" evidence="1">
    <location>
        <begin position="92"/>
        <end position="117"/>
    </location>
</feature>